<dbReference type="Proteomes" id="UP001151760">
    <property type="component" value="Unassembled WGS sequence"/>
</dbReference>
<feature type="domain" description="Reverse transcriptase Ty1/copia-type" evidence="1">
    <location>
        <begin position="206"/>
        <end position="306"/>
    </location>
</feature>
<accession>A0ABQ5AWW6</accession>
<name>A0ABQ5AWW6_9ASTR</name>
<evidence type="ECO:0000259" key="1">
    <source>
        <dbReference type="Pfam" id="PF07727"/>
    </source>
</evidence>
<organism evidence="2 3">
    <name type="scientific">Tanacetum coccineum</name>
    <dbReference type="NCBI Taxonomy" id="301880"/>
    <lineage>
        <taxon>Eukaryota</taxon>
        <taxon>Viridiplantae</taxon>
        <taxon>Streptophyta</taxon>
        <taxon>Embryophyta</taxon>
        <taxon>Tracheophyta</taxon>
        <taxon>Spermatophyta</taxon>
        <taxon>Magnoliopsida</taxon>
        <taxon>eudicotyledons</taxon>
        <taxon>Gunneridae</taxon>
        <taxon>Pentapetalae</taxon>
        <taxon>asterids</taxon>
        <taxon>campanulids</taxon>
        <taxon>Asterales</taxon>
        <taxon>Asteraceae</taxon>
        <taxon>Asteroideae</taxon>
        <taxon>Anthemideae</taxon>
        <taxon>Anthemidinae</taxon>
        <taxon>Tanacetum</taxon>
    </lineage>
</organism>
<comment type="caution">
    <text evidence="2">The sequence shown here is derived from an EMBL/GenBank/DDBJ whole genome shotgun (WGS) entry which is preliminary data.</text>
</comment>
<evidence type="ECO:0000313" key="2">
    <source>
        <dbReference type="EMBL" id="GJT06791.1"/>
    </source>
</evidence>
<sequence length="322" mass="36537">MSLHGYSNDDYELDDNVTLISKFNLMQFLMGLDDTFMQIRNSILLRETLPDVRSAHDIIFSEESYRVASGSISRTSQRSQAFAIYANVPNKGNFQRELESSSVNNVCLFILIYLALRLSHSADQVLNVLKSNLLFENSKSEIVCDICQRAKQTSEPFPLSDHASTEFGKLVHLDLWGPYKITSRDVVSEGVRSANLEDAQVNDNSEVMAVRCLINLVVQYGWTLYQMDVNNAFLYGHLSESVYLSLPPGYFPDNDNKVCKLNKSLYGLKQAHRQWNAKLTTTLIENGFVQSKSDYNLFTKSYGDTLLGFKVFLMLLELLLLS</sequence>
<dbReference type="Pfam" id="PF07727">
    <property type="entry name" value="RVT_2"/>
    <property type="match status" value="1"/>
</dbReference>
<dbReference type="PANTHER" id="PTHR34222">
    <property type="entry name" value="GAG_PRE-INTEGRS DOMAIN-CONTAINING PROTEIN"/>
    <property type="match status" value="1"/>
</dbReference>
<dbReference type="EMBL" id="BQNB010012697">
    <property type="protein sequence ID" value="GJT06791.1"/>
    <property type="molecule type" value="Genomic_DNA"/>
</dbReference>
<proteinExistence type="predicted"/>
<dbReference type="PANTHER" id="PTHR34222:SF79">
    <property type="entry name" value="RETROVIRUS-RELATED POL POLYPROTEIN FROM TRANSPOSON TNT 1-94"/>
    <property type="match status" value="1"/>
</dbReference>
<keyword evidence="3" id="KW-1185">Reference proteome</keyword>
<protein>
    <submittedName>
        <fullName evidence="2">Ribonuclease H-like domain-containing protein</fullName>
    </submittedName>
</protein>
<evidence type="ECO:0000313" key="3">
    <source>
        <dbReference type="Proteomes" id="UP001151760"/>
    </source>
</evidence>
<reference evidence="2" key="1">
    <citation type="journal article" date="2022" name="Int. J. Mol. Sci.">
        <title>Draft Genome of Tanacetum Coccineum: Genomic Comparison of Closely Related Tanacetum-Family Plants.</title>
        <authorList>
            <person name="Yamashiro T."/>
            <person name="Shiraishi A."/>
            <person name="Nakayama K."/>
            <person name="Satake H."/>
        </authorList>
    </citation>
    <scope>NUCLEOTIDE SEQUENCE</scope>
</reference>
<reference evidence="2" key="2">
    <citation type="submission" date="2022-01" db="EMBL/GenBank/DDBJ databases">
        <authorList>
            <person name="Yamashiro T."/>
            <person name="Shiraishi A."/>
            <person name="Satake H."/>
            <person name="Nakayama K."/>
        </authorList>
    </citation>
    <scope>NUCLEOTIDE SEQUENCE</scope>
</reference>
<dbReference type="InterPro" id="IPR013103">
    <property type="entry name" value="RVT_2"/>
</dbReference>
<gene>
    <name evidence="2" type="ORF">Tco_0841253</name>
</gene>